<reference evidence="3 4" key="1">
    <citation type="submission" date="2016-01" db="EMBL/GenBank/DDBJ databases">
        <title>The new phylogeny of the genus Mycobacterium.</title>
        <authorList>
            <person name="Tarcisio F."/>
            <person name="Conor M."/>
            <person name="Antonella G."/>
            <person name="Elisabetta G."/>
            <person name="Giulia F.S."/>
            <person name="Sara T."/>
            <person name="Anna F."/>
            <person name="Clotilde B."/>
            <person name="Roberto B."/>
            <person name="Veronica D.S."/>
            <person name="Fabio R."/>
            <person name="Monica P."/>
            <person name="Olivier J."/>
            <person name="Enrico T."/>
            <person name="Nicola S."/>
        </authorList>
    </citation>
    <scope>NUCLEOTIDE SEQUENCE [LARGE SCALE GENOMIC DNA]</scope>
    <source>
        <strain evidence="3 4">DSM 44339</strain>
    </source>
</reference>
<dbReference type="PANTHER" id="PTHR35908:SF1">
    <property type="entry name" value="CONSERVED PROTEIN"/>
    <property type="match status" value="1"/>
</dbReference>
<dbReference type="Gene3D" id="3.10.180.10">
    <property type="entry name" value="2,3-Dihydroxybiphenyl 1,2-Dioxygenase, domain 1"/>
    <property type="match status" value="1"/>
</dbReference>
<evidence type="ECO:0000259" key="1">
    <source>
        <dbReference type="PROSITE" id="PS51819"/>
    </source>
</evidence>
<dbReference type="InterPro" id="IPR029068">
    <property type="entry name" value="Glyas_Bleomycin-R_OHBP_Dase"/>
</dbReference>
<evidence type="ECO:0000313" key="5">
    <source>
        <dbReference type="Proteomes" id="UP000467201"/>
    </source>
</evidence>
<dbReference type="Proteomes" id="UP000467201">
    <property type="component" value="Chromosome"/>
</dbReference>
<dbReference type="PROSITE" id="PS51819">
    <property type="entry name" value="VOC"/>
    <property type="match status" value="1"/>
</dbReference>
<dbReference type="EMBL" id="AP022605">
    <property type="protein sequence ID" value="BBZ09035.1"/>
    <property type="molecule type" value="Genomic_DNA"/>
</dbReference>
<dbReference type="EMBL" id="LQOS01000013">
    <property type="protein sequence ID" value="ORV44468.1"/>
    <property type="molecule type" value="Genomic_DNA"/>
</dbReference>
<sequence>MAMTVEMITFDCTDPDALAQWWAEALGGEVTPFAPGEFVVVIRNDRPRLGFQKVSDVTPGKNRVHIDFTAGDVVAEVTRLIGMGASERGAHSFGDDFSWVVLADPAGNEFCIAGA</sequence>
<dbReference type="PANTHER" id="PTHR35908">
    <property type="entry name" value="HYPOTHETICAL FUSION PROTEIN"/>
    <property type="match status" value="1"/>
</dbReference>
<dbReference type="InterPro" id="IPR037523">
    <property type="entry name" value="VOC_core"/>
</dbReference>
<evidence type="ECO:0000313" key="3">
    <source>
        <dbReference type="EMBL" id="ORV44468.1"/>
    </source>
</evidence>
<dbReference type="KEGG" id="mdr:MDOR_32040"/>
<accession>A0A1X1TIY0</accession>
<dbReference type="Proteomes" id="UP000193564">
    <property type="component" value="Unassembled WGS sequence"/>
</dbReference>
<feature type="domain" description="VOC" evidence="1">
    <location>
        <begin position="4"/>
        <end position="115"/>
    </location>
</feature>
<dbReference type="CDD" id="cd06587">
    <property type="entry name" value="VOC"/>
    <property type="match status" value="1"/>
</dbReference>
<name>A0A1X1TIY0_9MYCO</name>
<proteinExistence type="predicted"/>
<reference evidence="2 5" key="2">
    <citation type="journal article" date="2019" name="Emerg. Microbes Infect.">
        <title>Comprehensive subspecies identification of 175 nontuberculous mycobacteria species based on 7547 genomic profiles.</title>
        <authorList>
            <person name="Matsumoto Y."/>
            <person name="Kinjo T."/>
            <person name="Motooka D."/>
            <person name="Nabeya D."/>
            <person name="Jung N."/>
            <person name="Uechi K."/>
            <person name="Horii T."/>
            <person name="Iida T."/>
            <person name="Fujita J."/>
            <person name="Nakamura S."/>
        </authorList>
    </citation>
    <scope>NUCLEOTIDE SEQUENCE [LARGE SCALE GENOMIC DNA]</scope>
    <source>
        <strain evidence="2 5">JCM 12405</strain>
    </source>
</reference>
<dbReference type="Pfam" id="PF18029">
    <property type="entry name" value="Glyoxalase_6"/>
    <property type="match status" value="1"/>
</dbReference>
<gene>
    <name evidence="3" type="ORF">AWC01_04210</name>
    <name evidence="2" type="ORF">MDOR_32040</name>
</gene>
<dbReference type="InterPro" id="IPR041581">
    <property type="entry name" value="Glyoxalase_6"/>
</dbReference>
<organism evidence="3 4">
    <name type="scientific">Mycolicibacterium doricum</name>
    <dbReference type="NCBI Taxonomy" id="126673"/>
    <lineage>
        <taxon>Bacteria</taxon>
        <taxon>Bacillati</taxon>
        <taxon>Actinomycetota</taxon>
        <taxon>Actinomycetes</taxon>
        <taxon>Mycobacteriales</taxon>
        <taxon>Mycobacteriaceae</taxon>
        <taxon>Mycolicibacterium</taxon>
    </lineage>
</organism>
<keyword evidence="4" id="KW-1185">Reference proteome</keyword>
<evidence type="ECO:0000313" key="4">
    <source>
        <dbReference type="Proteomes" id="UP000193564"/>
    </source>
</evidence>
<reference evidence="2" key="3">
    <citation type="submission" date="2020-02" db="EMBL/GenBank/DDBJ databases">
        <authorList>
            <person name="Matsumoto Y."/>
            <person name="Motooka D."/>
            <person name="Nakamura S."/>
        </authorList>
    </citation>
    <scope>NUCLEOTIDE SEQUENCE</scope>
    <source>
        <strain evidence="2">JCM 12405</strain>
    </source>
</reference>
<dbReference type="STRING" id="126673.AWC01_04210"/>
<dbReference type="AlphaFoldDB" id="A0A1X1TIY0"/>
<dbReference type="RefSeq" id="WP_085188480.1">
    <property type="nucleotide sequence ID" value="NZ_AP022605.1"/>
</dbReference>
<dbReference type="SUPFAM" id="SSF54593">
    <property type="entry name" value="Glyoxalase/Bleomycin resistance protein/Dihydroxybiphenyl dioxygenase"/>
    <property type="match status" value="1"/>
</dbReference>
<dbReference type="OrthoDB" id="3212826at2"/>
<evidence type="ECO:0000313" key="2">
    <source>
        <dbReference type="EMBL" id="BBZ09035.1"/>
    </source>
</evidence>
<protein>
    <submittedName>
        <fullName evidence="3">Glyoxalase</fullName>
    </submittedName>
</protein>